<dbReference type="PROSITE" id="PS00108">
    <property type="entry name" value="PROTEIN_KINASE_ST"/>
    <property type="match status" value="1"/>
</dbReference>
<dbReference type="InterPro" id="IPR011009">
    <property type="entry name" value="Kinase-like_dom_sf"/>
</dbReference>
<dbReference type="SMART" id="SM00220">
    <property type="entry name" value="S_TKc"/>
    <property type="match status" value="1"/>
</dbReference>
<dbReference type="Gene3D" id="1.10.287.130">
    <property type="match status" value="1"/>
</dbReference>
<dbReference type="Gene3D" id="3.30.450.40">
    <property type="match status" value="1"/>
</dbReference>
<dbReference type="PANTHER" id="PTHR43642">
    <property type="entry name" value="HYBRID SIGNAL TRANSDUCTION HISTIDINE KINASE G"/>
    <property type="match status" value="1"/>
</dbReference>
<dbReference type="InterPro" id="IPR027417">
    <property type="entry name" value="P-loop_NTPase"/>
</dbReference>
<dbReference type="Gene3D" id="1.10.510.10">
    <property type="entry name" value="Transferase(Phosphotransferase) domain 1"/>
    <property type="match status" value="1"/>
</dbReference>
<name>A0A250IPM1_9BACT</name>
<gene>
    <name evidence="4" type="ORF">MEBOL_006707</name>
</gene>
<dbReference type="EMBL" id="CP022163">
    <property type="protein sequence ID" value="ATB33218.1"/>
    <property type="molecule type" value="Genomic_DNA"/>
</dbReference>
<proteinExistence type="predicted"/>
<reference evidence="4 5" key="1">
    <citation type="submission" date="2017-06" db="EMBL/GenBank/DDBJ databases">
        <authorList>
            <person name="Kim H.J."/>
            <person name="Triplett B.A."/>
        </authorList>
    </citation>
    <scope>NUCLEOTIDE SEQUENCE [LARGE SCALE GENOMIC DNA]</scope>
    <source>
        <strain evidence="4 5">DSM 14713</strain>
    </source>
</reference>
<dbReference type="InterPro" id="IPR041664">
    <property type="entry name" value="AAA_16"/>
</dbReference>
<dbReference type="InterPro" id="IPR011990">
    <property type="entry name" value="TPR-like_helical_dom_sf"/>
</dbReference>
<dbReference type="InterPro" id="IPR005467">
    <property type="entry name" value="His_kinase_dom"/>
</dbReference>
<evidence type="ECO:0000313" key="5">
    <source>
        <dbReference type="Proteomes" id="UP000217289"/>
    </source>
</evidence>
<dbReference type="Gene3D" id="3.40.50.300">
    <property type="entry name" value="P-loop containing nucleotide triphosphate hydrolases"/>
    <property type="match status" value="1"/>
</dbReference>
<dbReference type="SUPFAM" id="SSF56112">
    <property type="entry name" value="Protein kinase-like (PK-like)"/>
    <property type="match status" value="1"/>
</dbReference>
<dbReference type="SMART" id="SM00065">
    <property type="entry name" value="GAF"/>
    <property type="match status" value="1"/>
</dbReference>
<dbReference type="PANTHER" id="PTHR43642:SF1">
    <property type="entry name" value="HYBRID SIGNAL TRANSDUCTION HISTIDINE KINASE G"/>
    <property type="match status" value="1"/>
</dbReference>
<keyword evidence="5" id="KW-1185">Reference proteome</keyword>
<organism evidence="4 5">
    <name type="scientific">Melittangium boletus DSM 14713</name>
    <dbReference type="NCBI Taxonomy" id="1294270"/>
    <lineage>
        <taxon>Bacteria</taxon>
        <taxon>Pseudomonadati</taxon>
        <taxon>Myxococcota</taxon>
        <taxon>Myxococcia</taxon>
        <taxon>Myxococcales</taxon>
        <taxon>Cystobacterineae</taxon>
        <taxon>Archangiaceae</taxon>
        <taxon>Melittangium</taxon>
    </lineage>
</organism>
<dbReference type="Pfam" id="PF02518">
    <property type="entry name" value="HATPase_c"/>
    <property type="match status" value="1"/>
</dbReference>
<keyword evidence="1" id="KW-0175">Coiled coil</keyword>
<dbReference type="Gene3D" id="3.30.565.10">
    <property type="entry name" value="Histidine kinase-like ATPase, C-terminal domain"/>
    <property type="match status" value="1"/>
</dbReference>
<dbReference type="SUPFAM" id="SSF55874">
    <property type="entry name" value="ATPase domain of HSP90 chaperone/DNA topoisomerase II/histidine kinase"/>
    <property type="match status" value="1"/>
</dbReference>
<dbReference type="SMART" id="SM00387">
    <property type="entry name" value="HATPase_c"/>
    <property type="match status" value="1"/>
</dbReference>
<dbReference type="InterPro" id="IPR053159">
    <property type="entry name" value="Hybrid_Histidine_Kinase"/>
</dbReference>
<evidence type="ECO:0000256" key="1">
    <source>
        <dbReference type="SAM" id="Coils"/>
    </source>
</evidence>
<dbReference type="KEGG" id="mbd:MEBOL_006707"/>
<evidence type="ECO:0000259" key="2">
    <source>
        <dbReference type="PROSITE" id="PS50011"/>
    </source>
</evidence>
<dbReference type="GO" id="GO:0005524">
    <property type="term" value="F:ATP binding"/>
    <property type="evidence" value="ECO:0007669"/>
    <property type="project" value="InterPro"/>
</dbReference>
<dbReference type="InterPro" id="IPR029016">
    <property type="entry name" value="GAF-like_dom_sf"/>
</dbReference>
<dbReference type="Pfam" id="PF13191">
    <property type="entry name" value="AAA_16"/>
    <property type="match status" value="1"/>
</dbReference>
<dbReference type="PROSITE" id="PS50109">
    <property type="entry name" value="HIS_KIN"/>
    <property type="match status" value="1"/>
</dbReference>
<dbReference type="CDD" id="cd14014">
    <property type="entry name" value="STKc_PknB_like"/>
    <property type="match status" value="1"/>
</dbReference>
<protein>
    <submittedName>
        <fullName evidence="4">Histidine kinase</fullName>
    </submittedName>
</protein>
<keyword evidence="4" id="KW-0808">Transferase</keyword>
<dbReference type="InterPro" id="IPR003018">
    <property type="entry name" value="GAF"/>
</dbReference>
<accession>A0A250IPM1</accession>
<feature type="domain" description="Protein kinase" evidence="2">
    <location>
        <begin position="1"/>
        <end position="191"/>
    </location>
</feature>
<dbReference type="SUPFAM" id="SSF55781">
    <property type="entry name" value="GAF domain-like"/>
    <property type="match status" value="1"/>
</dbReference>
<dbReference type="Pfam" id="PF00069">
    <property type="entry name" value="Pkinase"/>
    <property type="match status" value="1"/>
</dbReference>
<feature type="domain" description="Histidine kinase" evidence="3">
    <location>
        <begin position="1488"/>
        <end position="1692"/>
    </location>
</feature>
<dbReference type="SUPFAM" id="SSF52540">
    <property type="entry name" value="P-loop containing nucleoside triphosphate hydrolases"/>
    <property type="match status" value="1"/>
</dbReference>
<dbReference type="Pfam" id="PF01590">
    <property type="entry name" value="GAF"/>
    <property type="match status" value="1"/>
</dbReference>
<dbReference type="Proteomes" id="UP000217289">
    <property type="component" value="Chromosome"/>
</dbReference>
<sequence>MDARCFCWRARVARPCPRVWVSRSAWTGSSSWPSPWPRPWRTSIHRHGVIHKDIKPSNIVILPSGESLIIDFGTAILQTVEHVDAVSTTLIEGTPAYMSPEQTGRMNRSVDHRSDLYSLGVTFYELLTGTLPFHGRDALEWFHAHMAQLPRPSHERVPDIPPVLSAIVMKLLAKVAEERYQSADGLKADLTRCRDDLRRGVCEEFPLGAHDISPHFQMPQRLYGRDAQVATLVGAFERISQGGVPELILISGYSGIGKSAVIHELYRPVARRRGIFLQGKFDQFQRGIPYATLAEAIRGLVQQMLAGTDAQLEAWRERLRAAWEGHGQLLVELVPQLELVVGKQPPLQELSPIEAQGRFNRVFQRFIGAVSTSEHPLVVFLDDLQWADPASLQLIQHLISHPSTPPLLLVGAYRDNEVSPSHPLMLAHKEMLKERARVTDIRLEPLSLELLQGLIADALPGAERELIEPLSAQVHEKTGGNPFFFIQLMRTLNQDGLLTRTPEGSWRWDAEGVRARGYSDNVVDFMAGKLRQLPAVTQHLMSLSACAGNVFPLQTLAIISDLSMGEVERRLEPALQDGMLMRSGPEQYRFIHDRIQQAAHALIPEEERKAVHLRIGRLLRASLSPEELRERVFDVVNQLNVGAELLLAADERHDVACLNAEAARKAQSSTAHRSAVAYFTAALQLLPGDSWEREHAFTFELHLQRAISEFMSGNPAEARHLTGILRTRARTSTEIAAVACLRCDIHLAVNESQAAVECLLEGLAALGMPMSPHPSWDEVAAANAEVWAELGERSIASLIDLPLMTDPDTLAAMRILSTLFSPALFTDLHLLILHLSRMVLLCLRHGNAESAVNGYAWYGLVQGHSFKKYQEGYAFGWLACELVERHDFSASRGRALYSMELVNYWTQPLSLSLEFIRSAFQHAVPAGDFQTACYSCNHLVSDLLALGHSLDEVYQESVARLDFANKSGFRAVQDVIVLTQCYVQQLRGLSPSFSSLCGVHFDEVTFESRLSSPTLAPVSTMVCWYWIMKMQSRFMFGAYEEARQASARAAELIWSSVGHIQLLDYHLYSALTLAACYEDANPETRREYLEAMRRHQAQLEEWASHCPENFRAAERMVSAELARCMGMRDEAIYAYDEALQSARAHGFLQNAGLAAELAARFWRERRVPTLALPLAREAREAYRKWGAHGKVQHLDARWPALATSAEGSATPSYDTSSTQIDALSVVKAQQAISGEIVLERLATTLMEVAIENAGAQRGALLLPHGNSLRIAAISHDAQGGVRVCPEADDSTDGLPWTLVAYVRRTCEHVLIGDASRSHPFSADAYLERGLAKSVLCLPLLRKEGLVGVLYLENRLAAEAFTPARISLLGHIASQAAISIENARLYDEVQRAETALRHAKDELERRVDERTQELKETQVRLVETARAVGMTEIASNVLHNVGNVLTSAVVNLEVTRQAVGSSRVVRVRQVATLLEEHRGRLGAFFTEDPRGERLVDYLSALSGELLVEQTGLQESLEAMNRHIEHIRAIVQVQQTYAKTSLLLEECDLAQLVDDTLRIQQAAIQRHGITVTRQVFRVPRVRLDKHKVLQILINLVSNAKYALDGMPEGQRHMTVRLTAENGRARIQVTDNGIGIEPEHQAKLFSHGFTTRKNGHGFGLHSSALAAQILGGSLTLESEGLSRGATATLEIPLKPDNP</sequence>
<dbReference type="PROSITE" id="PS50011">
    <property type="entry name" value="PROTEIN_KINASE_DOM"/>
    <property type="match status" value="1"/>
</dbReference>
<evidence type="ECO:0000259" key="3">
    <source>
        <dbReference type="PROSITE" id="PS50109"/>
    </source>
</evidence>
<evidence type="ECO:0000313" key="4">
    <source>
        <dbReference type="EMBL" id="ATB33218.1"/>
    </source>
</evidence>
<dbReference type="InterPro" id="IPR000719">
    <property type="entry name" value="Prot_kinase_dom"/>
</dbReference>
<dbReference type="InterPro" id="IPR008271">
    <property type="entry name" value="Ser/Thr_kinase_AS"/>
</dbReference>
<dbReference type="InterPro" id="IPR036890">
    <property type="entry name" value="HATPase_C_sf"/>
</dbReference>
<dbReference type="SUPFAM" id="SSF48452">
    <property type="entry name" value="TPR-like"/>
    <property type="match status" value="1"/>
</dbReference>
<dbReference type="InterPro" id="IPR003594">
    <property type="entry name" value="HATPase_dom"/>
</dbReference>
<keyword evidence="4" id="KW-0418">Kinase</keyword>
<feature type="coiled-coil region" evidence="1">
    <location>
        <begin position="1381"/>
        <end position="1419"/>
    </location>
</feature>
<dbReference type="GO" id="GO:0004672">
    <property type="term" value="F:protein kinase activity"/>
    <property type="evidence" value="ECO:0007669"/>
    <property type="project" value="InterPro"/>
</dbReference>